<dbReference type="SUPFAM" id="SSF50156">
    <property type="entry name" value="PDZ domain-like"/>
    <property type="match status" value="4"/>
</dbReference>
<dbReference type="InterPro" id="IPR001478">
    <property type="entry name" value="PDZ"/>
</dbReference>
<dbReference type="FunFam" id="2.30.42.10:FF:000164">
    <property type="entry name" value="Ligand of numb-protein X 2"/>
    <property type="match status" value="1"/>
</dbReference>
<feature type="compositionally biased region" description="Polar residues" evidence="5">
    <location>
        <begin position="196"/>
        <end position="206"/>
    </location>
</feature>
<feature type="domain" description="RING-type" evidence="6">
    <location>
        <begin position="45"/>
        <end position="83"/>
    </location>
</feature>
<gene>
    <name evidence="8" type="primary">LNX1</name>
</gene>
<dbReference type="AlphaFoldDB" id="A0A8C0CAU9"/>
<dbReference type="InterPro" id="IPR017907">
    <property type="entry name" value="Znf_RING_CS"/>
</dbReference>
<feature type="region of interest" description="Disordered" evidence="5">
    <location>
        <begin position="551"/>
        <end position="573"/>
    </location>
</feature>
<feature type="region of interest" description="Disordered" evidence="5">
    <location>
        <begin position="184"/>
        <end position="219"/>
    </location>
</feature>
<feature type="domain" description="PDZ" evidence="7">
    <location>
        <begin position="384"/>
        <end position="453"/>
    </location>
</feature>
<protein>
    <submittedName>
        <fullName evidence="8">Ligand of numb-protein X 1</fullName>
    </submittedName>
</protein>
<dbReference type="GeneTree" id="ENSGT00940000158757"/>
<feature type="compositionally biased region" description="Polar residues" evidence="5">
    <location>
        <begin position="239"/>
        <end position="248"/>
    </location>
</feature>
<proteinExistence type="predicted"/>
<dbReference type="PROSITE" id="PS00518">
    <property type="entry name" value="ZF_RING_1"/>
    <property type="match status" value="1"/>
</dbReference>
<dbReference type="CDD" id="cd06677">
    <property type="entry name" value="PDZ1_LNX1_2-like"/>
    <property type="match status" value="1"/>
</dbReference>
<evidence type="ECO:0000259" key="7">
    <source>
        <dbReference type="PROSITE" id="PS50106"/>
    </source>
</evidence>
<dbReference type="GO" id="GO:0008270">
    <property type="term" value="F:zinc ion binding"/>
    <property type="evidence" value="ECO:0007669"/>
    <property type="project" value="UniProtKB-KW"/>
</dbReference>
<evidence type="ECO:0000256" key="5">
    <source>
        <dbReference type="SAM" id="MobiDB-lite"/>
    </source>
</evidence>
<dbReference type="GO" id="GO:0004842">
    <property type="term" value="F:ubiquitin-protein transferase activity"/>
    <property type="evidence" value="ECO:0007669"/>
    <property type="project" value="TreeGrafter"/>
</dbReference>
<dbReference type="CDD" id="cd06679">
    <property type="entry name" value="PDZ3_LNX1_2-like"/>
    <property type="match status" value="1"/>
</dbReference>
<sequence length="687" mass="75761">MNQLDPAEDPDASPAPLCVVCGQAHAPEENHFYTYTEEVDDDLICHICLQALLDPLDTPCGHTYCTLCLTNFLVEKDFCPVDRKPVVLQHCKKSSILVNKLLNKLLVTCPFTEHCAQVLQRCDLDHHFQMSCKGASHYGLTKDRKRHSQDGCPDGCASLTATALSPEVSAAAAISLMTDEPGLDNPAYVSTAEDGQPNSPLDSGRSNRTRARPFERSTIRSRSFKKINRALSVLRRTKSGSTVVNQAEQGRENSENTTAPDVFPRLYHLIPYGEITRVKINRADPNESLSIRLVGGNETPLVHIIIQHIYRDGVIARDGRLLPGDIILKVNGMDIGNVRHNYALHLLRQPCQVLWLTVLREQKVRSRSDGQPLDTYEPRDDHFHVILNKSSPEEQLGIKLVHKVDEPGVFISNVLDGGVADRHGQLEENDRVLAINGHDLRYGSPESAAHLIQPLHPAVTCHEKVVSVQKDPSESLGMTVAGGASHREWNLPIYVISVEPGGVISRDGRIKTGDVLLNVNGIELTEISRSEAVALLKSTSSSVVLKALEVREREPQEEGSSPAALDSNHRVTAPPGNRSPSWVMWLELPRYLYNCKDVILRRNTAGSLGFCIVGGYEEYNGNKPFFIKSIVEGTPAYNDGRIRCGDILLAVNGRSTSGMIHACLARMLKELKGKITLTIASWPGTFL</sequence>
<dbReference type="Gene3D" id="3.30.40.10">
    <property type="entry name" value="Zinc/RING finger domain, C3HC4 (zinc finger)"/>
    <property type="match status" value="1"/>
</dbReference>
<dbReference type="CDD" id="cd16779">
    <property type="entry name" value="mRING-HC-C3HC3D_LNX1"/>
    <property type="match status" value="1"/>
</dbReference>
<dbReference type="InterPro" id="IPR001841">
    <property type="entry name" value="Znf_RING"/>
</dbReference>
<feature type="region of interest" description="Disordered" evidence="5">
    <location>
        <begin position="238"/>
        <end position="258"/>
    </location>
</feature>
<dbReference type="PANTHER" id="PTHR19964:SF14">
    <property type="entry name" value="E3 UBIQUITIN-PROTEIN LIGASE LNX"/>
    <property type="match status" value="1"/>
</dbReference>
<organism evidence="8">
    <name type="scientific">Balaenoptera musculus</name>
    <name type="common">Blue whale</name>
    <dbReference type="NCBI Taxonomy" id="9771"/>
    <lineage>
        <taxon>Eukaryota</taxon>
        <taxon>Metazoa</taxon>
        <taxon>Chordata</taxon>
        <taxon>Craniata</taxon>
        <taxon>Vertebrata</taxon>
        <taxon>Euteleostomi</taxon>
        <taxon>Mammalia</taxon>
        <taxon>Eutheria</taxon>
        <taxon>Laurasiatheria</taxon>
        <taxon>Artiodactyla</taxon>
        <taxon>Whippomorpha</taxon>
        <taxon>Cetacea</taxon>
        <taxon>Mysticeti</taxon>
        <taxon>Balaenopteridae</taxon>
        <taxon>Balaenoptera</taxon>
    </lineage>
</organism>
<dbReference type="CDD" id="cd06680">
    <property type="entry name" value="PDZ4_LNX1_2-like"/>
    <property type="match status" value="1"/>
</dbReference>
<feature type="domain" description="PDZ" evidence="7">
    <location>
        <begin position="465"/>
        <end position="551"/>
    </location>
</feature>
<keyword evidence="2 4" id="KW-0863">Zinc-finger</keyword>
<dbReference type="FunFam" id="2.30.42.10:FF:000081">
    <property type="entry name" value="Ligand of Numb protein X 2"/>
    <property type="match status" value="1"/>
</dbReference>
<name>A0A8C0CAU9_BALMU</name>
<dbReference type="SMART" id="SM00228">
    <property type="entry name" value="PDZ"/>
    <property type="match status" value="4"/>
</dbReference>
<evidence type="ECO:0000256" key="2">
    <source>
        <dbReference type="ARBA" id="ARBA00022771"/>
    </source>
</evidence>
<evidence type="ECO:0000256" key="4">
    <source>
        <dbReference type="PROSITE-ProRule" id="PRU00175"/>
    </source>
</evidence>
<dbReference type="SUPFAM" id="SSF57850">
    <property type="entry name" value="RING/U-box"/>
    <property type="match status" value="1"/>
</dbReference>
<feature type="domain" description="PDZ" evidence="7">
    <location>
        <begin position="277"/>
        <end position="362"/>
    </location>
</feature>
<dbReference type="InterPro" id="IPR013083">
    <property type="entry name" value="Znf_RING/FYVE/PHD"/>
</dbReference>
<dbReference type="InterPro" id="IPR051342">
    <property type="entry name" value="PDZ_scaffold"/>
</dbReference>
<dbReference type="Gene3D" id="2.30.42.10">
    <property type="match status" value="4"/>
</dbReference>
<dbReference type="Pfam" id="PF13920">
    <property type="entry name" value="zf-C3HC4_3"/>
    <property type="match status" value="1"/>
</dbReference>
<dbReference type="FunFam" id="2.30.42.10:FF:000198">
    <property type="entry name" value="E3 ubiquitin-protein ligase LNX isoform X1"/>
    <property type="match status" value="1"/>
</dbReference>
<dbReference type="InterPro" id="IPR036034">
    <property type="entry name" value="PDZ_sf"/>
</dbReference>
<dbReference type="SMART" id="SM00184">
    <property type="entry name" value="RING"/>
    <property type="match status" value="1"/>
</dbReference>
<dbReference type="PROSITE" id="PS50106">
    <property type="entry name" value="PDZ"/>
    <property type="match status" value="4"/>
</dbReference>
<dbReference type="GO" id="GO:0006511">
    <property type="term" value="P:ubiquitin-dependent protein catabolic process"/>
    <property type="evidence" value="ECO:0007669"/>
    <property type="project" value="TreeGrafter"/>
</dbReference>
<accession>A0A8C0CAU9</accession>
<evidence type="ECO:0000256" key="1">
    <source>
        <dbReference type="ARBA" id="ARBA00022723"/>
    </source>
</evidence>
<evidence type="ECO:0000259" key="6">
    <source>
        <dbReference type="PROSITE" id="PS50089"/>
    </source>
</evidence>
<feature type="domain" description="PDZ" evidence="7">
    <location>
        <begin position="597"/>
        <end position="683"/>
    </location>
</feature>
<dbReference type="PROSITE" id="PS50089">
    <property type="entry name" value="ZF_RING_2"/>
    <property type="match status" value="1"/>
</dbReference>
<dbReference type="Pfam" id="PF00595">
    <property type="entry name" value="PDZ"/>
    <property type="match status" value="4"/>
</dbReference>
<dbReference type="PANTHER" id="PTHR19964">
    <property type="entry name" value="MULTIPLE PDZ DOMAIN PROTEIN"/>
    <property type="match status" value="1"/>
</dbReference>
<evidence type="ECO:0000313" key="8">
    <source>
        <dbReference type="Ensembl" id="ENSBMSP00010002606.1"/>
    </source>
</evidence>
<dbReference type="GO" id="GO:0005737">
    <property type="term" value="C:cytoplasm"/>
    <property type="evidence" value="ECO:0007669"/>
    <property type="project" value="TreeGrafter"/>
</dbReference>
<dbReference type="FunFam" id="3.30.40.10:FF:000120">
    <property type="entry name" value="ligand of Numb protein X 2"/>
    <property type="match status" value="1"/>
</dbReference>
<keyword evidence="1" id="KW-0479">Metal-binding</keyword>
<dbReference type="Ensembl" id="ENSBMST00010002873.1">
    <property type="protein sequence ID" value="ENSBMSP00010002606.1"/>
    <property type="gene ID" value="ENSBMSG00010001954.1"/>
</dbReference>
<keyword evidence="3" id="KW-0862">Zinc</keyword>
<evidence type="ECO:0000256" key="3">
    <source>
        <dbReference type="ARBA" id="ARBA00022833"/>
    </source>
</evidence>
<reference evidence="8" key="1">
    <citation type="submission" date="2023-09" db="UniProtKB">
        <authorList>
            <consortium name="Ensembl"/>
        </authorList>
    </citation>
    <scope>IDENTIFICATION</scope>
</reference>